<name>A0ABD5JGI9_9ACTN</name>
<accession>A0ABD5JGI9</accession>
<dbReference type="Proteomes" id="UP001354649">
    <property type="component" value="Unassembled WGS sequence"/>
</dbReference>
<dbReference type="EMBL" id="JAZBJQ010000025">
    <property type="protein sequence ID" value="MEE4587512.1"/>
    <property type="molecule type" value="Genomic_DNA"/>
</dbReference>
<reference evidence="1 2" key="1">
    <citation type="submission" date="2023-11" db="EMBL/GenBank/DDBJ databases">
        <title>30 novel species of actinomycetes from the DSMZ collection.</title>
        <authorList>
            <person name="Nouioui I."/>
        </authorList>
    </citation>
    <scope>NUCLEOTIDE SEQUENCE [LARGE SCALE GENOMIC DNA]</scope>
    <source>
        <strain evidence="1 2">DSM 41602</strain>
    </source>
</reference>
<organism evidence="1 2">
    <name type="scientific">Streptomyces antimycoticus</name>
    <dbReference type="NCBI Taxonomy" id="68175"/>
    <lineage>
        <taxon>Bacteria</taxon>
        <taxon>Bacillati</taxon>
        <taxon>Actinomycetota</taxon>
        <taxon>Actinomycetes</taxon>
        <taxon>Kitasatosporales</taxon>
        <taxon>Streptomycetaceae</taxon>
        <taxon>Streptomyces</taxon>
        <taxon>Streptomyces violaceusniger group</taxon>
    </lineage>
</organism>
<comment type="caution">
    <text evidence="1">The sequence shown here is derived from an EMBL/GenBank/DDBJ whole genome shotgun (WGS) entry which is preliminary data.</text>
</comment>
<dbReference type="AlphaFoldDB" id="A0ABD5JGI9"/>
<evidence type="ECO:0000313" key="2">
    <source>
        <dbReference type="Proteomes" id="UP001354649"/>
    </source>
</evidence>
<evidence type="ECO:0008006" key="3">
    <source>
        <dbReference type="Google" id="ProtNLM"/>
    </source>
</evidence>
<sequence>MLLELPGRHPLLRGTLRLQETARPGLTVDARHLEFASPLDLAAVAALTHTHAASGTQIALLLPERRGVASYLQRMDLLKHLPDGSRIVGSLSEGERNDHSASLLEVTRLTGAAVRDVNQRIGFVATSHLGKRFGRQAFTGLGELIDNAVSHGTSELGAFITAQAYSGKTTGRRRLEVSVCDTGVGVLNHLRRNQQHSDVTDSIHALERALSPRASGTDEDRGYGLPDVLDGVRETAITTLILRSGDGAVTASHYRERALTSYRRIPERVAGTWAWLRVSFPG</sequence>
<protein>
    <recommendedName>
        <fullName evidence="3">Histidine kinase/HSP90-like ATPase domain-containing protein</fullName>
    </recommendedName>
</protein>
<evidence type="ECO:0000313" key="1">
    <source>
        <dbReference type="EMBL" id="MEE4587512.1"/>
    </source>
</evidence>
<proteinExistence type="predicted"/>
<gene>
    <name evidence="1" type="ORF">V2K49_31140</name>
</gene>